<keyword evidence="1" id="KW-1133">Transmembrane helix</keyword>
<feature type="transmembrane region" description="Helical" evidence="1">
    <location>
        <begin position="96"/>
        <end position="116"/>
    </location>
</feature>
<dbReference type="RefSeq" id="WP_233675441.1">
    <property type="nucleotide sequence ID" value="NZ_JAJUOS010000002.1"/>
</dbReference>
<keyword evidence="1" id="KW-0472">Membrane</keyword>
<dbReference type="Proteomes" id="UP001521181">
    <property type="component" value="Unassembled WGS sequence"/>
</dbReference>
<comment type="caution">
    <text evidence="2">The sequence shown here is derived from an EMBL/GenBank/DDBJ whole genome shotgun (WGS) entry which is preliminary data.</text>
</comment>
<accession>A0ABS8YTK6</accession>
<feature type="transmembrane region" description="Helical" evidence="1">
    <location>
        <begin position="66"/>
        <end position="90"/>
    </location>
</feature>
<keyword evidence="3" id="KW-1185">Reference proteome</keyword>
<keyword evidence="1" id="KW-0812">Transmembrane</keyword>
<evidence type="ECO:0000313" key="2">
    <source>
        <dbReference type="EMBL" id="MCE5972420.1"/>
    </source>
</evidence>
<reference evidence="2 3" key="1">
    <citation type="submission" date="2021-12" db="EMBL/GenBank/DDBJ databases">
        <title>Sinirhodobacter sp. WL0062 is a bacterium isolated from seawater.</title>
        <authorList>
            <person name="Wang L."/>
            <person name="He W."/>
            <person name="Zhang D.-F."/>
        </authorList>
    </citation>
    <scope>NUCLEOTIDE SEQUENCE [LARGE SCALE GENOMIC DNA]</scope>
    <source>
        <strain evidence="2 3">WL0062</strain>
    </source>
</reference>
<organism evidence="2 3">
    <name type="scientific">Rhodobacter flavimaris</name>
    <dbReference type="NCBI Taxonomy" id="2907145"/>
    <lineage>
        <taxon>Bacteria</taxon>
        <taxon>Pseudomonadati</taxon>
        <taxon>Pseudomonadota</taxon>
        <taxon>Alphaproteobacteria</taxon>
        <taxon>Rhodobacterales</taxon>
        <taxon>Rhodobacter group</taxon>
        <taxon>Rhodobacter</taxon>
    </lineage>
</organism>
<evidence type="ECO:0008006" key="4">
    <source>
        <dbReference type="Google" id="ProtNLM"/>
    </source>
</evidence>
<evidence type="ECO:0000313" key="3">
    <source>
        <dbReference type="Proteomes" id="UP001521181"/>
    </source>
</evidence>
<gene>
    <name evidence="2" type="ORF">LZA78_02810</name>
</gene>
<dbReference type="EMBL" id="JAJUOS010000002">
    <property type="protein sequence ID" value="MCE5972420.1"/>
    <property type="molecule type" value="Genomic_DNA"/>
</dbReference>
<sequence>MSAALEALIRDVNTSLPERKLVELIERTSLSADLKAILRDLARITVRVGSKVVAVGRKILAFVFDLIEAFPTVTLGVIAALVLTSLIASIPLLGGILAGLLSSLILALGVAAGALNDLLSDKLKERIDGLVNSFIALVGA</sequence>
<proteinExistence type="predicted"/>
<protein>
    <recommendedName>
        <fullName evidence="4">Phage holin family protein</fullName>
    </recommendedName>
</protein>
<name>A0ABS8YTK6_9RHOB</name>
<evidence type="ECO:0000256" key="1">
    <source>
        <dbReference type="SAM" id="Phobius"/>
    </source>
</evidence>